<dbReference type="EMBL" id="CCBN010000013">
    <property type="protein sequence ID" value="CDO55959.1"/>
    <property type="molecule type" value="Genomic_DNA"/>
</dbReference>
<dbReference type="STRING" id="1173061.A0A0J9XF71"/>
<sequence>MSQKPTTEAEAEAAEAVVSMNSGLLGNKEFFKRRSSIANLIEASKEIQIKQYDPTRLGNSSSGPKKSSLLATQYSTPTTGSRDSVSANSSQQSDIYKTTYGAAGGDANSTQQNNRPYYAPFGTNNTNSTSSTSSGSVPSSVGANTTNGSNYSNYYMQNYGSQVSSYHQYPQQHPQEPAKQQSQQSSNYYANLNNYQVGGQLNKVQYKFSAYTDKLKPEAAAKTDAGSETAAEPKIAGDKPSETASEMDDSIEKETLAEEDIDPSKFTSVKGVRLSFGAKRASDSTPRPFSCSYDGCPWSFARQSDQRRHIRSHEKPIFHCPYWKSDPTCHRNGGAFNRLDVLKRHLRLVHFVQFKQSDSGWCRVCQKMFPNPKYFVSHCEKCAEEARPAQWRINDEVCGTITTSTNDQGNENVVVPSGNVPVVSSNSFINYKKKDDSGHSAVSADKRLLFSNDMVAHPSAPLSTKPKITRTRVRKQHDALAAAKEAEAAATAIASAGVKGATSTLSAYTMKETMRSAAYRQLPATALDPIKKDTYSENGGTANMAIGSSRPGAGISVADDKGEKIAANSEPHLDKSDLMGASTEQELLLAHMRDEQEMDDVNVVTSTLVVNSGPGPMTQPLYKGIKRIHHHEDEDLASKRQKNNTGSKGNFQAASENGKVVAESDTSDATEESTKTKTKGMIDEPTEKQAATTTSTASNATAANAAVVGASGKRRTKRGRPSNAELIMRMYNSKQAAGGEAGAGSDSAGSSAMNLPGTGIFPQPAHGTRTRGRGAGSNRQTLSSTIQAGHHVSK</sequence>
<protein>
    <recommendedName>
        <fullName evidence="3">C2H2-type domain-containing protein</fullName>
    </recommendedName>
</protein>
<feature type="compositionally biased region" description="Polar residues" evidence="2">
    <location>
        <begin position="643"/>
        <end position="655"/>
    </location>
</feature>
<dbReference type="InterPro" id="IPR036236">
    <property type="entry name" value="Znf_C2H2_sf"/>
</dbReference>
<feature type="compositionally biased region" description="Polar residues" evidence="2">
    <location>
        <begin position="57"/>
        <end position="96"/>
    </location>
</feature>
<organism evidence="4 5">
    <name type="scientific">Geotrichum candidum</name>
    <name type="common">Oospora lactis</name>
    <name type="synonym">Dipodascus geotrichum</name>
    <dbReference type="NCBI Taxonomy" id="1173061"/>
    <lineage>
        <taxon>Eukaryota</taxon>
        <taxon>Fungi</taxon>
        <taxon>Dikarya</taxon>
        <taxon>Ascomycota</taxon>
        <taxon>Saccharomycotina</taxon>
        <taxon>Dipodascomycetes</taxon>
        <taxon>Dipodascales</taxon>
        <taxon>Dipodascaceae</taxon>
        <taxon>Geotrichum</taxon>
    </lineage>
</organism>
<dbReference type="PROSITE" id="PS50157">
    <property type="entry name" value="ZINC_FINGER_C2H2_2"/>
    <property type="match status" value="1"/>
</dbReference>
<evidence type="ECO:0000256" key="2">
    <source>
        <dbReference type="SAM" id="MobiDB-lite"/>
    </source>
</evidence>
<dbReference type="SMART" id="SM00355">
    <property type="entry name" value="ZnF_C2H2"/>
    <property type="match status" value="2"/>
</dbReference>
<evidence type="ECO:0000256" key="1">
    <source>
        <dbReference type="PROSITE-ProRule" id="PRU00042"/>
    </source>
</evidence>
<dbReference type="OrthoDB" id="2687452at2759"/>
<keyword evidence="1" id="KW-0863">Zinc-finger</keyword>
<feature type="region of interest" description="Disordered" evidence="2">
    <location>
        <begin position="763"/>
        <end position="794"/>
    </location>
</feature>
<dbReference type="Gene3D" id="3.30.160.60">
    <property type="entry name" value="Classic Zinc Finger"/>
    <property type="match status" value="1"/>
</dbReference>
<keyword evidence="5" id="KW-1185">Reference proteome</keyword>
<feature type="region of interest" description="Disordered" evidence="2">
    <location>
        <begin position="48"/>
        <end position="144"/>
    </location>
</feature>
<dbReference type="AlphaFoldDB" id="A0A0J9XF71"/>
<dbReference type="GO" id="GO:0008270">
    <property type="term" value="F:zinc ion binding"/>
    <property type="evidence" value="ECO:0007669"/>
    <property type="project" value="UniProtKB-KW"/>
</dbReference>
<feature type="compositionally biased region" description="Basic and acidic residues" evidence="2">
    <location>
        <begin position="672"/>
        <end position="687"/>
    </location>
</feature>
<feature type="region of interest" description="Disordered" evidence="2">
    <location>
        <begin position="219"/>
        <end position="250"/>
    </location>
</feature>
<evidence type="ECO:0000259" key="3">
    <source>
        <dbReference type="PROSITE" id="PS50157"/>
    </source>
</evidence>
<gene>
    <name evidence="4" type="ORF">BN980_GECA13s00835g</name>
</gene>
<dbReference type="InterPro" id="IPR013087">
    <property type="entry name" value="Znf_C2H2_type"/>
</dbReference>
<keyword evidence="1" id="KW-0479">Metal-binding</keyword>
<feature type="region of interest" description="Disordered" evidence="2">
    <location>
        <begin position="636"/>
        <end position="725"/>
    </location>
</feature>
<dbReference type="PROSITE" id="PS00028">
    <property type="entry name" value="ZINC_FINGER_C2H2_1"/>
    <property type="match status" value="1"/>
</dbReference>
<proteinExistence type="predicted"/>
<feature type="compositionally biased region" description="Polar residues" evidence="2">
    <location>
        <begin position="777"/>
        <end position="787"/>
    </location>
</feature>
<feature type="region of interest" description="Disordered" evidence="2">
    <location>
        <begin position="164"/>
        <end position="184"/>
    </location>
</feature>
<comment type="caution">
    <text evidence="4">The sequence shown here is derived from an EMBL/GenBank/DDBJ whole genome shotgun (WGS) entry which is preliminary data.</text>
</comment>
<evidence type="ECO:0000313" key="5">
    <source>
        <dbReference type="Proteomes" id="UP000242525"/>
    </source>
</evidence>
<feature type="domain" description="C2H2-type" evidence="3">
    <location>
        <begin position="289"/>
        <end position="313"/>
    </location>
</feature>
<dbReference type="Pfam" id="PF00096">
    <property type="entry name" value="zf-C2H2"/>
    <property type="match status" value="1"/>
</dbReference>
<dbReference type="Proteomes" id="UP000242525">
    <property type="component" value="Unassembled WGS sequence"/>
</dbReference>
<feature type="compositionally biased region" description="Low complexity" evidence="2">
    <location>
        <begin position="690"/>
        <end position="711"/>
    </location>
</feature>
<evidence type="ECO:0000313" key="4">
    <source>
        <dbReference type="EMBL" id="CDO55959.1"/>
    </source>
</evidence>
<dbReference type="SUPFAM" id="SSF57667">
    <property type="entry name" value="beta-beta-alpha zinc fingers"/>
    <property type="match status" value="1"/>
</dbReference>
<keyword evidence="1" id="KW-0862">Zinc</keyword>
<accession>A0A0J9XF71</accession>
<name>A0A0J9XF71_GEOCN</name>
<reference evidence="4" key="1">
    <citation type="submission" date="2014-03" db="EMBL/GenBank/DDBJ databases">
        <authorList>
            <person name="Casaregola S."/>
        </authorList>
    </citation>
    <scope>NUCLEOTIDE SEQUENCE [LARGE SCALE GENOMIC DNA]</scope>
    <source>
        <strain evidence="4">CLIB 918</strain>
    </source>
</reference>
<feature type="compositionally biased region" description="Low complexity" evidence="2">
    <location>
        <begin position="122"/>
        <end position="144"/>
    </location>
</feature>